<dbReference type="KEGG" id="pdq:CL55_00003300"/>
<keyword evidence="4" id="KW-0808">Transferase</keyword>
<dbReference type="PANTHER" id="PTHR30576">
    <property type="entry name" value="COLANIC BIOSYNTHESIS UDP-GLUCOSE LIPID CARRIER TRANSFERASE"/>
    <property type="match status" value="1"/>
</dbReference>
<dbReference type="AlphaFoldDB" id="A0A0E3V0K2"/>
<accession>A0A0E3V0K2</accession>
<dbReference type="OrthoDB" id="9808602at2"/>
<dbReference type="PATRIC" id="fig|576611.7.peg.332"/>
<feature type="domain" description="Bacterial sugar transferase" evidence="3">
    <location>
        <begin position="6"/>
        <end position="178"/>
    </location>
</feature>
<keyword evidence="2" id="KW-0472">Membrane</keyword>
<evidence type="ECO:0000313" key="4">
    <source>
        <dbReference type="EMBL" id="AKD24663.1"/>
    </source>
</evidence>
<evidence type="ECO:0000259" key="3">
    <source>
        <dbReference type="Pfam" id="PF02397"/>
    </source>
</evidence>
<comment type="similarity">
    <text evidence="1">Belongs to the bacterial sugar transferase family.</text>
</comment>
<organism evidence="4 5">
    <name type="scientific">Polynucleobacter duraquae</name>
    <dbReference type="NCBI Taxonomy" id="1835254"/>
    <lineage>
        <taxon>Bacteria</taxon>
        <taxon>Pseudomonadati</taxon>
        <taxon>Pseudomonadota</taxon>
        <taxon>Betaproteobacteria</taxon>
        <taxon>Burkholderiales</taxon>
        <taxon>Burkholderiaceae</taxon>
        <taxon>Polynucleobacter</taxon>
    </lineage>
</organism>
<name>A0A0E3V0K2_9BURK</name>
<protein>
    <submittedName>
        <fullName evidence="4">Sugar transferases involved in lipopolysaccharide synthesis</fullName>
    </submittedName>
</protein>
<dbReference type="GO" id="GO:0016780">
    <property type="term" value="F:phosphotransferase activity, for other substituted phosphate groups"/>
    <property type="evidence" value="ECO:0007669"/>
    <property type="project" value="TreeGrafter"/>
</dbReference>
<feature type="transmembrane region" description="Helical" evidence="2">
    <location>
        <begin position="7"/>
        <end position="29"/>
    </location>
</feature>
<evidence type="ECO:0000256" key="1">
    <source>
        <dbReference type="ARBA" id="ARBA00006464"/>
    </source>
</evidence>
<dbReference type="STRING" id="1835254.CL55_00003300"/>
<dbReference type="Pfam" id="PF02397">
    <property type="entry name" value="Bac_transf"/>
    <property type="match status" value="1"/>
</dbReference>
<gene>
    <name evidence="4" type="ORF">CL55_00003300</name>
</gene>
<dbReference type="EMBL" id="CP007501">
    <property type="protein sequence ID" value="AKD24663.1"/>
    <property type="molecule type" value="Genomic_DNA"/>
</dbReference>
<sequence>MQLLSRLSALLMLITLSPIFLLICIAILLSSGRPIFYISPRIGRHCKEFRMFKFRTMHIKTPEIATHLIINPDNYITNLGFFLRKSSLDEIPQLINILIGDMCFVGPRPALFNQYDLITYRQKYNVDKLKPGITGLAQINGRDKISIRRKVAYDLLYYKSQSIILDLQIILITAKKLINSTDISH</sequence>
<reference evidence="4 5" key="1">
    <citation type="submission" date="2014-03" db="EMBL/GenBank/DDBJ databases">
        <title>Genome of Polynucleobacter strain MWH-MoK4.</title>
        <authorList>
            <person name="Hahn M.W."/>
        </authorList>
    </citation>
    <scope>NUCLEOTIDE SEQUENCE [LARGE SCALE GENOMIC DNA]</scope>
    <source>
        <strain evidence="4 5">MWH-MoK4</strain>
    </source>
</reference>
<keyword evidence="2" id="KW-0812">Transmembrane</keyword>
<dbReference type="InterPro" id="IPR003362">
    <property type="entry name" value="Bact_transf"/>
</dbReference>
<dbReference type="PANTHER" id="PTHR30576:SF10">
    <property type="entry name" value="SLL5057 PROTEIN"/>
    <property type="match status" value="1"/>
</dbReference>
<keyword evidence="5" id="KW-1185">Reference proteome</keyword>
<dbReference type="Proteomes" id="UP000061135">
    <property type="component" value="Chromosome"/>
</dbReference>
<dbReference type="RefSeq" id="WP_046329594.1">
    <property type="nucleotide sequence ID" value="NZ_CP007501.1"/>
</dbReference>
<dbReference type="HOGENOM" id="CLU_024920_1_2_4"/>
<keyword evidence="2" id="KW-1133">Transmembrane helix</keyword>
<evidence type="ECO:0000313" key="5">
    <source>
        <dbReference type="Proteomes" id="UP000061135"/>
    </source>
</evidence>
<proteinExistence type="inferred from homology"/>
<evidence type="ECO:0000256" key="2">
    <source>
        <dbReference type="SAM" id="Phobius"/>
    </source>
</evidence>